<gene>
    <name evidence="1" type="primary">YTA6</name>
    <name evidence="1" type="ORF">LPJ66_000695</name>
</gene>
<keyword evidence="1" id="KW-0647">Proteasome</keyword>
<accession>A0ACC1IVE2</accession>
<dbReference type="EMBL" id="JANBPG010000023">
    <property type="protein sequence ID" value="KAJ1901561.1"/>
    <property type="molecule type" value="Genomic_DNA"/>
</dbReference>
<organism evidence="1 2">
    <name type="scientific">Kickxella alabastrina</name>
    <dbReference type="NCBI Taxonomy" id="61397"/>
    <lineage>
        <taxon>Eukaryota</taxon>
        <taxon>Fungi</taxon>
        <taxon>Fungi incertae sedis</taxon>
        <taxon>Zoopagomycota</taxon>
        <taxon>Kickxellomycotina</taxon>
        <taxon>Kickxellomycetes</taxon>
        <taxon>Kickxellales</taxon>
        <taxon>Kickxellaceae</taxon>
        <taxon>Kickxella</taxon>
    </lineage>
</organism>
<keyword evidence="2" id="KW-1185">Reference proteome</keyword>
<sequence>MSVESSAISLVSIAGALKKSSREINTNAGADNLSSKRKLISRASSFTFAQKRPRSDMAEHSLQQQQQPPSIPAPNIVAATAAVAPIQRVSIIANGHCSEDNRASPFVTAKQQLQLDNIKRHGINQETSARPFSTPPSHPQQPAYQPQPNPAKRFALSTRRTLSSSEETDLDSRSANPTDPYLLGASRLQQQSQQRVGPRRQLAPLHAKKPTAAAIPGPPAAGDGIVDDRLKNVDPKMIEMIENEILTTPQAITWDDIAGLGHAKRAVHMAVIYPLLKPELFQGIRAPPKGLLLFGPPGTGKTLIARCIASQAGATFFNISASSLTSKWIGEGEKMVRALFAVARVRQPTVIFIDEIDSLLTQRTDGEQEATRRIKTEFLVQLDGCGTSSEDRIILLGATNRPQELDEAARRRFPKRLLVPLPDRAGRRTIVANLMRKQVNSLTDAHMDEICDQTNGYSGADMDTLCREAAYGPIRSIVDITTVSVDDVRPIAMEDFAYALTQVRPSVSPKDLEIHIEFNKLYGMSVADG</sequence>
<evidence type="ECO:0000313" key="2">
    <source>
        <dbReference type="Proteomes" id="UP001150581"/>
    </source>
</evidence>
<evidence type="ECO:0000313" key="1">
    <source>
        <dbReference type="EMBL" id="KAJ1901561.1"/>
    </source>
</evidence>
<proteinExistence type="predicted"/>
<dbReference type="Proteomes" id="UP001150581">
    <property type="component" value="Unassembled WGS sequence"/>
</dbReference>
<protein>
    <submittedName>
        <fullName evidence="1">26S proteasome subunit yta6</fullName>
    </submittedName>
</protein>
<name>A0ACC1IVE2_9FUNG</name>
<comment type="caution">
    <text evidence="1">The sequence shown here is derived from an EMBL/GenBank/DDBJ whole genome shotgun (WGS) entry which is preliminary data.</text>
</comment>
<reference evidence="1" key="1">
    <citation type="submission" date="2022-07" db="EMBL/GenBank/DDBJ databases">
        <title>Phylogenomic reconstructions and comparative analyses of Kickxellomycotina fungi.</title>
        <authorList>
            <person name="Reynolds N.K."/>
            <person name="Stajich J.E."/>
            <person name="Barry K."/>
            <person name="Grigoriev I.V."/>
            <person name="Crous P."/>
            <person name="Smith M.E."/>
        </authorList>
    </citation>
    <scope>NUCLEOTIDE SEQUENCE</scope>
    <source>
        <strain evidence="1">Benny 63K</strain>
    </source>
</reference>